<dbReference type="GeneID" id="106465070"/>
<dbReference type="Proteomes" id="UP000694941">
    <property type="component" value="Unplaced"/>
</dbReference>
<keyword evidence="2" id="KW-0597">Phosphoprotein</keyword>
<organism evidence="5 6">
    <name type="scientific">Limulus polyphemus</name>
    <name type="common">Atlantic horseshoe crab</name>
    <dbReference type="NCBI Taxonomy" id="6850"/>
    <lineage>
        <taxon>Eukaryota</taxon>
        <taxon>Metazoa</taxon>
        <taxon>Ecdysozoa</taxon>
        <taxon>Arthropoda</taxon>
        <taxon>Chelicerata</taxon>
        <taxon>Merostomata</taxon>
        <taxon>Xiphosura</taxon>
        <taxon>Limulidae</taxon>
        <taxon>Limulus</taxon>
    </lineage>
</organism>
<dbReference type="PANTHER" id="PTHR46052">
    <property type="entry name" value="PHOSDUCIN-LIKE PROTEIN"/>
    <property type="match status" value="1"/>
</dbReference>
<feature type="compositionally biased region" description="Acidic residues" evidence="3">
    <location>
        <begin position="295"/>
        <end position="304"/>
    </location>
</feature>
<dbReference type="Gene3D" id="3.40.30.10">
    <property type="entry name" value="Glutaredoxin"/>
    <property type="match status" value="1"/>
</dbReference>
<dbReference type="PRINTS" id="PR00677">
    <property type="entry name" value="PHOSDUCIN"/>
</dbReference>
<dbReference type="InterPro" id="IPR001200">
    <property type="entry name" value="Phosducin"/>
</dbReference>
<dbReference type="InterPro" id="IPR024253">
    <property type="entry name" value="Phosducin_thioredoxin-like_dom"/>
</dbReference>
<gene>
    <name evidence="6" type="primary">LOC106465070</name>
</gene>
<evidence type="ECO:0000259" key="4">
    <source>
        <dbReference type="Pfam" id="PF02114"/>
    </source>
</evidence>
<accession>A0ABM1BF44</accession>
<evidence type="ECO:0000313" key="6">
    <source>
        <dbReference type="RefSeq" id="XP_013780722.1"/>
    </source>
</evidence>
<dbReference type="CDD" id="cd02987">
    <property type="entry name" value="Phd_like_Phd"/>
    <property type="match status" value="1"/>
</dbReference>
<protein>
    <submittedName>
        <fullName evidence="6">Phosducin-like protein</fullName>
    </submittedName>
</protein>
<evidence type="ECO:0000256" key="1">
    <source>
        <dbReference type="ARBA" id="ARBA00009686"/>
    </source>
</evidence>
<dbReference type="InterPro" id="IPR051499">
    <property type="entry name" value="Phosducin-like_reg"/>
</dbReference>
<comment type="similarity">
    <text evidence="1">Belongs to the phosducin family.</text>
</comment>
<feature type="compositionally biased region" description="Basic and acidic residues" evidence="3">
    <location>
        <begin position="31"/>
        <end position="47"/>
    </location>
</feature>
<dbReference type="InterPro" id="IPR023196">
    <property type="entry name" value="Phosducin_N_dom_sf"/>
</dbReference>
<keyword evidence="5" id="KW-1185">Reference proteome</keyword>
<feature type="domain" description="Phosducin" evidence="4">
    <location>
        <begin position="60"/>
        <end position="278"/>
    </location>
</feature>
<proteinExistence type="inferred from homology"/>
<feature type="region of interest" description="Disordered" evidence="3">
    <location>
        <begin position="18"/>
        <end position="70"/>
    </location>
</feature>
<evidence type="ECO:0000313" key="5">
    <source>
        <dbReference type="Proteomes" id="UP000694941"/>
    </source>
</evidence>
<dbReference type="PANTHER" id="PTHR46052:SF1">
    <property type="entry name" value="PHOSDUCIN-LIKE PROTEIN"/>
    <property type="match status" value="1"/>
</dbReference>
<reference evidence="6" key="1">
    <citation type="submission" date="2025-08" db="UniProtKB">
        <authorList>
            <consortium name="RefSeq"/>
        </authorList>
    </citation>
    <scope>IDENTIFICATION</scope>
    <source>
        <tissue evidence="6">Muscle</tissue>
    </source>
</reference>
<feature type="compositionally biased region" description="Acidic residues" evidence="3">
    <location>
        <begin position="20"/>
        <end position="29"/>
    </location>
</feature>
<dbReference type="Gene3D" id="1.10.168.10">
    <property type="entry name" value="Phosducin, domain 2"/>
    <property type="match status" value="1"/>
</dbReference>
<evidence type="ECO:0000256" key="3">
    <source>
        <dbReference type="SAM" id="MobiDB-lite"/>
    </source>
</evidence>
<name>A0ABM1BF44_LIMPO</name>
<sequence length="304" mass="34948">MATLDDKILGEKLHYYCSSDSEEEDETENCDQGKDERDKELEEKRSAISEPTFIPEPELKEWEGSSVNTGPKGVLKDWQRFKQLEVEKREEQERERLDLIKKLSMTCRSHLQEEEAKKKEDDVDRELQELLDDSVLKEYMQKRMEEMMQQVQIWPKHGKLIRLKSGQEFLDAIDKEKLGVTVIIHIYTQESQGCEAMNGCLHCLAQEYPQVKFCALEASSAGMSKHFEESGVPALLVYKSGNLIGNFVRLTDEFGEDFFAVDVESFLVEHGMLPDQSLIPQISKSKHGGRGQDNNESDSDFDVE</sequence>
<dbReference type="RefSeq" id="XP_013780722.1">
    <property type="nucleotide sequence ID" value="XM_013925268.1"/>
</dbReference>
<dbReference type="InterPro" id="IPR036249">
    <property type="entry name" value="Thioredoxin-like_sf"/>
</dbReference>
<feature type="region of interest" description="Disordered" evidence="3">
    <location>
        <begin position="281"/>
        <end position="304"/>
    </location>
</feature>
<evidence type="ECO:0000256" key="2">
    <source>
        <dbReference type="ARBA" id="ARBA00022553"/>
    </source>
</evidence>
<dbReference type="Pfam" id="PF02114">
    <property type="entry name" value="Phosducin"/>
    <property type="match status" value="1"/>
</dbReference>
<dbReference type="SUPFAM" id="SSF52833">
    <property type="entry name" value="Thioredoxin-like"/>
    <property type="match status" value="1"/>
</dbReference>